<dbReference type="RefSeq" id="WP_013385338.1">
    <property type="nucleotide sequence ID" value="NC_017384.1"/>
</dbReference>
<dbReference type="eggNOG" id="COG3306">
    <property type="taxonomic scope" value="Bacteria"/>
</dbReference>
<keyword evidence="2" id="KW-0808">Transferase</keyword>
<organism evidence="2 3">
    <name type="scientific">Ketogulonicigenium vulgare (strain WSH-001)</name>
    <dbReference type="NCBI Taxonomy" id="759362"/>
    <lineage>
        <taxon>Bacteria</taxon>
        <taxon>Pseudomonadati</taxon>
        <taxon>Pseudomonadota</taxon>
        <taxon>Alphaproteobacteria</taxon>
        <taxon>Rhodobacterales</taxon>
        <taxon>Roseobacteraceae</taxon>
        <taxon>Ketogulonicigenium</taxon>
    </lineage>
</organism>
<dbReference type="KEGG" id="kvl:KVU_2119"/>
<evidence type="ECO:0000313" key="3">
    <source>
        <dbReference type="Proteomes" id="UP000000692"/>
    </source>
</evidence>
<feature type="domain" description="Glycosyl transferase family 25" evidence="1">
    <location>
        <begin position="15"/>
        <end position="121"/>
    </location>
</feature>
<dbReference type="AlphaFoldDB" id="F9Y5N3"/>
<keyword evidence="3" id="KW-1185">Reference proteome</keyword>
<protein>
    <submittedName>
        <fullName evidence="2">Glycosyl transferase, family 25</fullName>
    </submittedName>
</protein>
<dbReference type="InterPro" id="IPR002654">
    <property type="entry name" value="Glyco_trans_25"/>
</dbReference>
<dbReference type="Proteomes" id="UP000000692">
    <property type="component" value="Chromosome"/>
</dbReference>
<evidence type="ECO:0000313" key="2">
    <source>
        <dbReference type="EMBL" id="AEM41958.1"/>
    </source>
</evidence>
<dbReference type="EMBL" id="CP002018">
    <property type="protein sequence ID" value="AEM41958.1"/>
    <property type="molecule type" value="Genomic_DNA"/>
</dbReference>
<name>F9Y5N3_KETVW</name>
<reference evidence="2 3" key="1">
    <citation type="journal article" date="2011" name="J. Bacteriol.">
        <title>Complete genome sequence of the industrial strain Ketogulonicigenium vulgare WSH-001.</title>
        <authorList>
            <person name="Liu L."/>
            <person name="Li Y."/>
            <person name="Zhang J."/>
            <person name="Zhou Z."/>
            <person name="Liu J."/>
            <person name="Li X."/>
            <person name="Zhou J."/>
            <person name="Du G."/>
            <person name="Wang L."/>
            <person name="Chen J."/>
        </authorList>
    </citation>
    <scope>NUCLEOTIDE SEQUENCE [LARGE SCALE GENOMIC DNA]</scope>
    <source>
        <strain evidence="2 3">WSH-001</strain>
    </source>
</reference>
<sequence length="261" mass="28845">MDHLLFAKGLSLQISYYVINLDDNPERLRAFAAHIQPENIAYERVAAVDGRHVSPASFPSYSAKAAVAFFGRGLLGGEVACCLSHIDALNRFMAGDAPYAIIFEDDAWVAEDFTAKVERAIALFDEKLPGWQLLHLYPRTLRGHSPITAEGGHTLFAAHEFAVGTAAIVYSRAGAKAVLETAVPIYAPWDVHLKEVTARHGKSGAITPALIQTSDAPSEIAAYGARRSQIKGLRGWWNKRIRVVRHRAYAIRNLLRYRLKL</sequence>
<accession>F9Y5N3</accession>
<dbReference type="HOGENOM" id="CLU_071269_3_0_5"/>
<dbReference type="GO" id="GO:0016740">
    <property type="term" value="F:transferase activity"/>
    <property type="evidence" value="ECO:0007669"/>
    <property type="project" value="UniProtKB-KW"/>
</dbReference>
<proteinExistence type="predicted"/>
<gene>
    <name evidence="2" type="ordered locus">KVU_2119</name>
</gene>
<evidence type="ECO:0000259" key="1">
    <source>
        <dbReference type="Pfam" id="PF01755"/>
    </source>
</evidence>
<dbReference type="CDD" id="cd06532">
    <property type="entry name" value="Glyco_transf_25"/>
    <property type="match status" value="1"/>
</dbReference>
<dbReference type="Pfam" id="PF01755">
    <property type="entry name" value="Glyco_transf_25"/>
    <property type="match status" value="1"/>
</dbReference>
<dbReference type="OrthoDB" id="259382at2"/>